<protein>
    <submittedName>
        <fullName evidence="1">Uncharacterized protein</fullName>
    </submittedName>
</protein>
<accession>A0A3G5A5J4</accession>
<organism evidence="1">
    <name type="scientific">Homavirus sp</name>
    <dbReference type="NCBI Taxonomy" id="2487769"/>
    <lineage>
        <taxon>Viruses</taxon>
        <taxon>Varidnaviria</taxon>
        <taxon>Bamfordvirae</taxon>
        <taxon>Nucleocytoviricota</taxon>
        <taxon>Megaviricetes</taxon>
        <taxon>Imitervirales</taxon>
        <taxon>Mimiviridae</taxon>
        <taxon>Klosneuvirinae</taxon>
    </lineage>
</organism>
<sequence length="54" mass="6136">MPVPVPSPPSASSPVSFSHKVLQSHYELKAFLKLINQSPYDSDLFDQVDDIYYH</sequence>
<feature type="non-terminal residue" evidence="1">
    <location>
        <position position="54"/>
    </location>
</feature>
<proteinExistence type="predicted"/>
<dbReference type="EMBL" id="MK072356">
    <property type="protein sequence ID" value="AYV82292.1"/>
    <property type="molecule type" value="Genomic_DNA"/>
</dbReference>
<name>A0A3G5A5J4_9VIRU</name>
<reference evidence="1" key="1">
    <citation type="submission" date="2018-10" db="EMBL/GenBank/DDBJ databases">
        <title>Hidden diversity of soil giant viruses.</title>
        <authorList>
            <person name="Schulz F."/>
            <person name="Alteio L."/>
            <person name="Goudeau D."/>
            <person name="Ryan E.M."/>
            <person name="Malmstrom R.R."/>
            <person name="Blanchard J."/>
            <person name="Woyke T."/>
        </authorList>
    </citation>
    <scope>NUCLEOTIDE SEQUENCE</scope>
    <source>
        <strain evidence="1">HOV1</strain>
    </source>
</reference>
<evidence type="ECO:0000313" key="1">
    <source>
        <dbReference type="EMBL" id="AYV82292.1"/>
    </source>
</evidence>
<gene>
    <name evidence="1" type="ORF">Homavirus25_6</name>
</gene>